<dbReference type="InterPro" id="IPR017459">
    <property type="entry name" value="Glycosyl_Trfase_fam3_N_dom"/>
</dbReference>
<keyword evidence="2" id="KW-0808">Transferase</keyword>
<feature type="domain" description="Glycosyl transferase family 3 N-terminal" evidence="4">
    <location>
        <begin position="9"/>
        <end position="69"/>
    </location>
</feature>
<feature type="domain" description="Glycosyl transferase family 3" evidence="3">
    <location>
        <begin position="79"/>
        <end position="234"/>
    </location>
</feature>
<dbReference type="AlphaFoldDB" id="A0A383DGK7"/>
<dbReference type="InterPro" id="IPR036320">
    <property type="entry name" value="Glycosyl_Trfase_fam3_N_dom_sf"/>
</dbReference>
<evidence type="ECO:0000259" key="4">
    <source>
        <dbReference type="Pfam" id="PF02885"/>
    </source>
</evidence>
<dbReference type="FunFam" id="1.20.970.10:FF:000006">
    <property type="entry name" value="Anthranilate phosphoribosyltransferase"/>
    <property type="match status" value="1"/>
</dbReference>
<feature type="non-terminal residue" evidence="5">
    <location>
        <position position="236"/>
    </location>
</feature>
<dbReference type="PANTHER" id="PTHR43285:SF2">
    <property type="entry name" value="ANTHRANILATE PHOSPHORIBOSYLTRANSFERASE"/>
    <property type="match status" value="1"/>
</dbReference>
<dbReference type="Gene3D" id="3.40.1030.10">
    <property type="entry name" value="Nucleoside phosphorylase/phosphoribosyltransferase catalytic domain"/>
    <property type="match status" value="1"/>
</dbReference>
<evidence type="ECO:0000313" key="5">
    <source>
        <dbReference type="EMBL" id="SVE43450.1"/>
    </source>
</evidence>
<dbReference type="InterPro" id="IPR035902">
    <property type="entry name" value="Nuc_phospho_transferase"/>
</dbReference>
<dbReference type="SUPFAM" id="SSF52418">
    <property type="entry name" value="Nucleoside phosphorylase/phosphoribosyltransferase catalytic domain"/>
    <property type="match status" value="1"/>
</dbReference>
<dbReference type="GO" id="GO:0000162">
    <property type="term" value="P:L-tryptophan biosynthetic process"/>
    <property type="evidence" value="ECO:0007669"/>
    <property type="project" value="InterPro"/>
</dbReference>
<keyword evidence="1" id="KW-0328">Glycosyltransferase</keyword>
<dbReference type="Pfam" id="PF02885">
    <property type="entry name" value="Glycos_trans_3N"/>
    <property type="match status" value="1"/>
</dbReference>
<dbReference type="SUPFAM" id="SSF47648">
    <property type="entry name" value="Nucleoside phosphorylase/phosphoribosyltransferase N-terminal domain"/>
    <property type="match status" value="1"/>
</dbReference>
<dbReference type="GO" id="GO:0005829">
    <property type="term" value="C:cytosol"/>
    <property type="evidence" value="ECO:0007669"/>
    <property type="project" value="TreeGrafter"/>
</dbReference>
<evidence type="ECO:0000256" key="2">
    <source>
        <dbReference type="ARBA" id="ARBA00022679"/>
    </source>
</evidence>
<dbReference type="EMBL" id="UINC01217032">
    <property type="protein sequence ID" value="SVE43450.1"/>
    <property type="molecule type" value="Genomic_DNA"/>
</dbReference>
<sequence>TRLNKMNIQQAIQSAVEGIDLEHDQAADAMREIMTGQATPAQFGAFLTAMRMKGETSQEIAGMAGVMREVSLHIDTDIDMVDTCGTGGSGLNWFNISTASAFVVAGAGVPVAKHGNRAMSGSTGSADVLEALGVDITLGPEGVKNCFAKAGIGFMFAQAFHPAMKFAGPLRPQLGIRTIFNFLGPLTNPAGASRQIIGVSDNAFAERIAKALEILGTQYAFVVNAESGADEVDVEG</sequence>
<evidence type="ECO:0000259" key="3">
    <source>
        <dbReference type="Pfam" id="PF00591"/>
    </source>
</evidence>
<accession>A0A383DGK7</accession>
<dbReference type="PANTHER" id="PTHR43285">
    <property type="entry name" value="ANTHRANILATE PHOSPHORIBOSYLTRANSFERASE"/>
    <property type="match status" value="1"/>
</dbReference>
<dbReference type="InterPro" id="IPR000312">
    <property type="entry name" value="Glycosyl_Trfase_fam3"/>
</dbReference>
<gene>
    <name evidence="5" type="ORF">METZ01_LOCUS496304</name>
</gene>
<dbReference type="InterPro" id="IPR005940">
    <property type="entry name" value="Anthranilate_Pribosyl_Tfrase"/>
</dbReference>
<evidence type="ECO:0000256" key="1">
    <source>
        <dbReference type="ARBA" id="ARBA00022676"/>
    </source>
</evidence>
<organism evidence="5">
    <name type="scientific">marine metagenome</name>
    <dbReference type="NCBI Taxonomy" id="408172"/>
    <lineage>
        <taxon>unclassified sequences</taxon>
        <taxon>metagenomes</taxon>
        <taxon>ecological metagenomes</taxon>
    </lineage>
</organism>
<protein>
    <recommendedName>
        <fullName evidence="6">Glycosyl transferase family 3 domain-containing protein</fullName>
    </recommendedName>
</protein>
<evidence type="ECO:0008006" key="6">
    <source>
        <dbReference type="Google" id="ProtNLM"/>
    </source>
</evidence>
<dbReference type="Pfam" id="PF00591">
    <property type="entry name" value="Glycos_transf_3"/>
    <property type="match status" value="1"/>
</dbReference>
<reference evidence="5" key="1">
    <citation type="submission" date="2018-05" db="EMBL/GenBank/DDBJ databases">
        <authorList>
            <person name="Lanie J.A."/>
            <person name="Ng W.-L."/>
            <person name="Kazmierczak K.M."/>
            <person name="Andrzejewski T.M."/>
            <person name="Davidsen T.M."/>
            <person name="Wayne K.J."/>
            <person name="Tettelin H."/>
            <person name="Glass J.I."/>
            <person name="Rusch D."/>
            <person name="Podicherti R."/>
            <person name="Tsui H.-C.T."/>
            <person name="Winkler M.E."/>
        </authorList>
    </citation>
    <scope>NUCLEOTIDE SEQUENCE</scope>
</reference>
<dbReference type="GO" id="GO:0004048">
    <property type="term" value="F:anthranilate phosphoribosyltransferase activity"/>
    <property type="evidence" value="ECO:0007669"/>
    <property type="project" value="InterPro"/>
</dbReference>
<name>A0A383DGK7_9ZZZZ</name>
<feature type="non-terminal residue" evidence="5">
    <location>
        <position position="1"/>
    </location>
</feature>
<dbReference type="Gene3D" id="1.20.970.10">
    <property type="entry name" value="Transferase, Pyrimidine Nucleoside Phosphorylase, Chain C"/>
    <property type="match status" value="1"/>
</dbReference>
<proteinExistence type="predicted"/>
<dbReference type="NCBIfam" id="TIGR01245">
    <property type="entry name" value="trpD"/>
    <property type="match status" value="1"/>
</dbReference>